<dbReference type="GO" id="GO:0000716">
    <property type="term" value="P:transcription-coupled nucleotide-excision repair, DNA damage recognition"/>
    <property type="evidence" value="ECO:0007669"/>
    <property type="project" value="UniProtKB-UniRule"/>
</dbReference>
<evidence type="ECO:0000256" key="1">
    <source>
        <dbReference type="ARBA" id="ARBA00022490"/>
    </source>
</evidence>
<dbReference type="SMART" id="SM01058">
    <property type="entry name" value="CarD_TRCF"/>
    <property type="match status" value="1"/>
</dbReference>
<evidence type="ECO:0000259" key="10">
    <source>
        <dbReference type="PROSITE" id="PS51192"/>
    </source>
</evidence>
<dbReference type="Proteomes" id="UP000177309">
    <property type="component" value="Unassembled WGS sequence"/>
</dbReference>
<evidence type="ECO:0000256" key="2">
    <source>
        <dbReference type="ARBA" id="ARBA00022741"/>
    </source>
</evidence>
<dbReference type="Pfam" id="PF02559">
    <property type="entry name" value="CarD_TRCF_RID"/>
    <property type="match status" value="1"/>
</dbReference>
<feature type="domain" description="Helicase C-terminal" evidence="11">
    <location>
        <begin position="712"/>
        <end position="866"/>
    </location>
</feature>
<dbReference type="InterPro" id="IPR001650">
    <property type="entry name" value="Helicase_C-like"/>
</dbReference>
<keyword evidence="1 9" id="KW-0963">Cytoplasm</keyword>
<dbReference type="InterPro" id="IPR003711">
    <property type="entry name" value="CarD-like/TRCF_RID"/>
</dbReference>
<evidence type="ECO:0000313" key="12">
    <source>
        <dbReference type="EMBL" id="OGC34996.1"/>
    </source>
</evidence>
<evidence type="ECO:0000256" key="3">
    <source>
        <dbReference type="ARBA" id="ARBA00022763"/>
    </source>
</evidence>
<keyword evidence="7 9" id="KW-0238">DNA-binding</keyword>
<feature type="domain" description="Helicase ATP-binding" evidence="10">
    <location>
        <begin position="530"/>
        <end position="691"/>
    </location>
</feature>
<comment type="similarity">
    <text evidence="9">In the N-terminal section; belongs to the UvrB family.</text>
</comment>
<evidence type="ECO:0000256" key="7">
    <source>
        <dbReference type="ARBA" id="ARBA00023125"/>
    </source>
</evidence>
<proteinExistence type="inferred from homology"/>
<dbReference type="PANTHER" id="PTHR47964">
    <property type="entry name" value="ATP-DEPENDENT DNA HELICASE HOMOLOG RECG, CHLOROPLASTIC"/>
    <property type="match status" value="1"/>
</dbReference>
<dbReference type="InterPro" id="IPR036101">
    <property type="entry name" value="CarD-like/TRCF_RID_sf"/>
</dbReference>
<dbReference type="InterPro" id="IPR037235">
    <property type="entry name" value="TRCF-like_C_D7"/>
</dbReference>
<evidence type="ECO:0000256" key="8">
    <source>
        <dbReference type="ARBA" id="ARBA00023204"/>
    </source>
</evidence>
<dbReference type="SMART" id="SM00487">
    <property type="entry name" value="DEXDc"/>
    <property type="match status" value="1"/>
</dbReference>
<organism evidence="12 13">
    <name type="scientific">candidate division WOR-1 bacterium RIFOXYC2_FULL_41_25</name>
    <dbReference type="NCBI Taxonomy" id="1802586"/>
    <lineage>
        <taxon>Bacteria</taxon>
        <taxon>Bacillati</taxon>
        <taxon>Saganbacteria</taxon>
    </lineage>
</organism>
<dbReference type="InterPro" id="IPR027417">
    <property type="entry name" value="P-loop_NTPase"/>
</dbReference>
<dbReference type="GO" id="GO:0003678">
    <property type="term" value="F:DNA helicase activity"/>
    <property type="evidence" value="ECO:0007669"/>
    <property type="project" value="TreeGrafter"/>
</dbReference>
<dbReference type="NCBIfam" id="TIGR00580">
    <property type="entry name" value="mfd"/>
    <property type="match status" value="1"/>
</dbReference>
<dbReference type="SMART" id="SM00490">
    <property type="entry name" value="HELICc"/>
    <property type="match status" value="1"/>
</dbReference>
<dbReference type="Gene3D" id="3.90.1150.50">
    <property type="entry name" value="Transcription-repair-coupling factor, D7 domain"/>
    <property type="match status" value="1"/>
</dbReference>
<keyword evidence="2 9" id="KW-0547">Nucleotide-binding</keyword>
<comment type="function">
    <text evidence="9">Couples transcription and DNA repair by recognizing RNA polymerase (RNAP) stalled at DNA lesions. Mediates ATP-dependent release of RNAP and its truncated transcript from the DNA, and recruitment of nucleotide excision repair machinery to the damaged site.</text>
</comment>
<accession>A0A1F4TQQ4</accession>
<keyword evidence="3 9" id="KW-0227">DNA damage</keyword>
<dbReference type="PROSITE" id="PS51194">
    <property type="entry name" value="HELICASE_CTER"/>
    <property type="match status" value="1"/>
</dbReference>
<keyword evidence="4 9" id="KW-0378">Hydrolase</keyword>
<evidence type="ECO:0000313" key="13">
    <source>
        <dbReference type="Proteomes" id="UP000177309"/>
    </source>
</evidence>
<dbReference type="InterPro" id="IPR011545">
    <property type="entry name" value="DEAD/DEAH_box_helicase_dom"/>
</dbReference>
<dbReference type="GO" id="GO:0005737">
    <property type="term" value="C:cytoplasm"/>
    <property type="evidence" value="ECO:0007669"/>
    <property type="project" value="UniProtKB-SubCell"/>
</dbReference>
<comment type="similarity">
    <text evidence="9">In the C-terminal section; belongs to the helicase family. RecG subfamily.</text>
</comment>
<name>A0A1F4TQQ4_UNCSA</name>
<evidence type="ECO:0000256" key="4">
    <source>
        <dbReference type="ARBA" id="ARBA00022801"/>
    </source>
</evidence>
<dbReference type="InterPro" id="IPR004576">
    <property type="entry name" value="Mfd"/>
</dbReference>
<dbReference type="Pfam" id="PF17757">
    <property type="entry name" value="UvrB_inter"/>
    <property type="match status" value="1"/>
</dbReference>
<evidence type="ECO:0000259" key="11">
    <source>
        <dbReference type="PROSITE" id="PS51194"/>
    </source>
</evidence>
<dbReference type="Gene3D" id="3.40.50.11180">
    <property type="match status" value="1"/>
</dbReference>
<dbReference type="SMART" id="SM00982">
    <property type="entry name" value="TRCF"/>
    <property type="match status" value="1"/>
</dbReference>
<gene>
    <name evidence="9" type="primary">mfd</name>
    <name evidence="12" type="ORF">A2462_05315</name>
</gene>
<evidence type="ECO:0000256" key="6">
    <source>
        <dbReference type="ARBA" id="ARBA00022840"/>
    </source>
</evidence>
<comment type="subcellular location">
    <subcellularLocation>
        <location evidence="9">Cytoplasm</location>
    </subcellularLocation>
</comment>
<keyword evidence="5" id="KW-0347">Helicase</keyword>
<keyword evidence="8 9" id="KW-0234">DNA repair</keyword>
<dbReference type="Gene3D" id="2.40.10.170">
    <property type="match status" value="1"/>
</dbReference>
<dbReference type="SUPFAM" id="SSF141259">
    <property type="entry name" value="CarD-like"/>
    <property type="match status" value="1"/>
</dbReference>
<dbReference type="GO" id="GO:0003684">
    <property type="term" value="F:damaged DNA binding"/>
    <property type="evidence" value="ECO:0007669"/>
    <property type="project" value="InterPro"/>
</dbReference>
<dbReference type="GO" id="GO:0005524">
    <property type="term" value="F:ATP binding"/>
    <property type="evidence" value="ECO:0007669"/>
    <property type="project" value="UniProtKB-UniRule"/>
</dbReference>
<dbReference type="Gene3D" id="3.40.50.300">
    <property type="entry name" value="P-loop containing nucleotide triphosphate hydrolases"/>
    <property type="match status" value="2"/>
</dbReference>
<dbReference type="CDD" id="cd17991">
    <property type="entry name" value="DEXHc_TRCF"/>
    <property type="match status" value="1"/>
</dbReference>
<dbReference type="AlphaFoldDB" id="A0A1F4TQQ4"/>
<dbReference type="SUPFAM" id="SSF52540">
    <property type="entry name" value="P-loop containing nucleoside triphosphate hydrolases"/>
    <property type="match status" value="3"/>
</dbReference>
<dbReference type="EC" id="3.6.4.-" evidence="9"/>
<dbReference type="InterPro" id="IPR041471">
    <property type="entry name" value="UvrB_inter"/>
</dbReference>
<comment type="caution">
    <text evidence="12">The sequence shown here is derived from an EMBL/GenBank/DDBJ whole genome shotgun (WGS) entry which is preliminary data.</text>
</comment>
<dbReference type="SUPFAM" id="SSF143517">
    <property type="entry name" value="TRCF domain-like"/>
    <property type="match status" value="1"/>
</dbReference>
<dbReference type="PANTHER" id="PTHR47964:SF1">
    <property type="entry name" value="ATP-DEPENDENT DNA HELICASE HOMOLOG RECG, CHLOROPLASTIC"/>
    <property type="match status" value="1"/>
</dbReference>
<dbReference type="PROSITE" id="PS51192">
    <property type="entry name" value="HELICASE_ATP_BIND_1"/>
    <property type="match status" value="1"/>
</dbReference>
<dbReference type="Pfam" id="PF00270">
    <property type="entry name" value="DEAD"/>
    <property type="match status" value="1"/>
</dbReference>
<evidence type="ECO:0000256" key="9">
    <source>
        <dbReference type="HAMAP-Rule" id="MF_00969"/>
    </source>
</evidence>
<dbReference type="Gene3D" id="3.30.2060.10">
    <property type="entry name" value="Penicillin-binding protein 1b domain"/>
    <property type="match status" value="1"/>
</dbReference>
<dbReference type="Pfam" id="PF00271">
    <property type="entry name" value="Helicase_C"/>
    <property type="match status" value="1"/>
</dbReference>
<evidence type="ECO:0000256" key="5">
    <source>
        <dbReference type="ARBA" id="ARBA00022806"/>
    </source>
</evidence>
<dbReference type="InterPro" id="IPR047112">
    <property type="entry name" value="RecG/Mfd"/>
</dbReference>
<reference evidence="12 13" key="1">
    <citation type="journal article" date="2016" name="Nat. Commun.">
        <title>Thousands of microbial genomes shed light on interconnected biogeochemical processes in an aquifer system.</title>
        <authorList>
            <person name="Anantharaman K."/>
            <person name="Brown C.T."/>
            <person name="Hug L.A."/>
            <person name="Sharon I."/>
            <person name="Castelle C.J."/>
            <person name="Probst A.J."/>
            <person name="Thomas B.C."/>
            <person name="Singh A."/>
            <person name="Wilkins M.J."/>
            <person name="Karaoz U."/>
            <person name="Brodie E.L."/>
            <person name="Williams K.H."/>
            <person name="Hubbard S.S."/>
            <person name="Banfield J.F."/>
        </authorList>
    </citation>
    <scope>NUCLEOTIDE SEQUENCE [LARGE SCALE GENOMIC DNA]</scope>
</reference>
<protein>
    <recommendedName>
        <fullName evidence="9">Transcription-repair-coupling factor</fullName>
        <shortName evidence="9">TRCF</shortName>
        <ecNumber evidence="9">3.6.4.-</ecNumber>
    </recommendedName>
</protein>
<keyword evidence="6 9" id="KW-0067">ATP-binding</keyword>
<dbReference type="HAMAP" id="MF_00969">
    <property type="entry name" value="TRCF"/>
    <property type="match status" value="1"/>
</dbReference>
<sequence>MISDKIRDKQLNHVKITLMSIEHILETLKQSSYYNDHLCALKETRKSSFSGLIGSSQALILSALAQDFKNILIITANTDRAQVLKSEIGLFSEQTVRLFPAPDILPGEELKPSQEIIGERLTVLNSWDSGDKGIVIAPVEAIMWKTNQKLENIKIAVKQVIRIDCLIEQLILLGYKRFDIVGGRGEFSVRGGIIDIFALNSDQPMRLEFVGDKIESLRSFDAHTQRSINKIAQIIILPARERFEVPLFDHLPEDTLVVLAEKLMVEQAAQKHLDEAKGYLSFAEILTLIESYRNLECSTFLDPHSNPYFSAPQDYLNKIEAISPETIVISKHATRIREEIVAQVIEGSLGGGFVFEEKTILSDKELFGEKVVLKKVSPIVNEGVSDELLADLKPGDFVVHENYGIAVFLGMTKIKIEELDQEYLALGFAESVKVYVPPSQAGLVEKYAGVGEYQPKLSRLGTPAWQKTKSQVKKRLRDMTKELLELYAVREKQPGFIYPADDLWQKELANTFPYEETPDQHRAIAETNKEMESERPMDRLVCGDVGYGKTEVAIRAAAKAVSAGKQVAVLAPTTILTEQHYNNFKERFHSSPFVIEMLSRFRSKKEQAVTVKALEQGGVDIVIGTHRLLSKDVRFKDLGLLVIDEEQRFGVGHKEKLKRLKKNVDVLTLTATPIPRTLYLSLAGIRSMSTITTPPLDRSPIRTYVVPWSEAVIREAILRELDRGGQIYFLHNFVETIEGFAAKIKKLVPEAKVSVAHGQMPPRVLEKRMIDFMERKYDLLICTSIIESGLDITNVNTILIDRAERFGLSQLYQIRGRVGRSAVRAYAYLFYHPEKVITDQAMERLTAIQEFTSLGSGYKLAMRDLEIRGAGNLLGAEQSGHILEVGFDLYCELLEQAVREVKGIKEVTPREVQIDLKVNAFIPRDYITDDRQRIAMYRRLNLAETKQALEELKVELCDRFGAVPDNLLNLFKILDLKIKAMKAQVKSVKEQGNKIVIEWLSGKYKQLEVRGRDKISLVSVNILR</sequence>
<dbReference type="InterPro" id="IPR014001">
    <property type="entry name" value="Helicase_ATP-bd"/>
</dbReference>
<dbReference type="GO" id="GO:0016787">
    <property type="term" value="F:hydrolase activity"/>
    <property type="evidence" value="ECO:0007669"/>
    <property type="project" value="UniProtKB-KW"/>
</dbReference>
<dbReference type="Pfam" id="PF03461">
    <property type="entry name" value="TRCF"/>
    <property type="match status" value="1"/>
</dbReference>
<dbReference type="InterPro" id="IPR005118">
    <property type="entry name" value="TRCF_C"/>
</dbReference>
<dbReference type="GO" id="GO:0006355">
    <property type="term" value="P:regulation of DNA-templated transcription"/>
    <property type="evidence" value="ECO:0007669"/>
    <property type="project" value="UniProtKB-UniRule"/>
</dbReference>
<dbReference type="EMBL" id="MEUI01000011">
    <property type="protein sequence ID" value="OGC34996.1"/>
    <property type="molecule type" value="Genomic_DNA"/>
</dbReference>